<sequence>MTNKMIKICSHALKERGLFVLKIIFLDTFKGNGWSGYIPKGVQSEATQGIKIICFDDIAFSHFIGHVPTREF</sequence>
<name>A0A134AD48_9FIRM</name>
<dbReference type="STRING" id="755172.HMPREF1863_01371"/>
<dbReference type="RefSeq" id="WP_198142721.1">
    <property type="nucleotide sequence ID" value="NZ_KQ960181.1"/>
</dbReference>
<dbReference type="AlphaFoldDB" id="A0A134AD48"/>
<reference evidence="2" key="1">
    <citation type="submission" date="2016-01" db="EMBL/GenBank/DDBJ databases">
        <authorList>
            <person name="Mitreva M."/>
            <person name="Pepin K.H."/>
            <person name="Mihindukulasuriya K.A."/>
            <person name="Fulton R."/>
            <person name="Fronick C."/>
            <person name="O'Laughlin M."/>
            <person name="Miner T."/>
            <person name="Herter B."/>
            <person name="Rosa B.A."/>
            <person name="Cordes M."/>
            <person name="Tomlinson C."/>
            <person name="Wollam A."/>
            <person name="Palsikar V.B."/>
            <person name="Mardis E.R."/>
            <person name="Wilson R.K."/>
        </authorList>
    </citation>
    <scope>NUCLEOTIDE SEQUENCE [LARGE SCALE GENOMIC DNA]</scope>
    <source>
        <strain evidence="2">DNF00729</strain>
    </source>
</reference>
<organism evidence="1 2">
    <name type="scientific">Aedoeadaptatus coxii</name>
    <dbReference type="NCBI Taxonomy" id="755172"/>
    <lineage>
        <taxon>Bacteria</taxon>
        <taxon>Bacillati</taxon>
        <taxon>Bacillota</taxon>
        <taxon>Tissierellia</taxon>
        <taxon>Tissierellales</taxon>
        <taxon>Peptoniphilaceae</taxon>
        <taxon>Aedoeadaptatus</taxon>
    </lineage>
</organism>
<accession>A0A134AD48</accession>
<proteinExistence type="predicted"/>
<evidence type="ECO:0000313" key="2">
    <source>
        <dbReference type="Proteomes" id="UP000070442"/>
    </source>
</evidence>
<dbReference type="EMBL" id="LSDG01000040">
    <property type="protein sequence ID" value="KXB65642.1"/>
    <property type="molecule type" value="Genomic_DNA"/>
</dbReference>
<comment type="caution">
    <text evidence="1">The sequence shown here is derived from an EMBL/GenBank/DDBJ whole genome shotgun (WGS) entry which is preliminary data.</text>
</comment>
<protein>
    <submittedName>
        <fullName evidence="1">Uncharacterized protein</fullName>
    </submittedName>
</protein>
<dbReference type="Proteomes" id="UP000070442">
    <property type="component" value="Unassembled WGS sequence"/>
</dbReference>
<evidence type="ECO:0000313" key="1">
    <source>
        <dbReference type="EMBL" id="KXB65642.1"/>
    </source>
</evidence>
<gene>
    <name evidence="1" type="ORF">HMPREF1863_01371</name>
</gene>
<keyword evidence="2" id="KW-1185">Reference proteome</keyword>
<dbReference type="PATRIC" id="fig|755172.3.peg.1331"/>